<dbReference type="AlphaFoldDB" id="A0A3N4L6D5"/>
<evidence type="ECO:0000313" key="3">
    <source>
        <dbReference type="Proteomes" id="UP000267821"/>
    </source>
</evidence>
<evidence type="ECO:0000256" key="1">
    <source>
        <dbReference type="SAM" id="SignalP"/>
    </source>
</evidence>
<organism evidence="2 3">
    <name type="scientific">Terfezia boudieri ATCC MYA-4762</name>
    <dbReference type="NCBI Taxonomy" id="1051890"/>
    <lineage>
        <taxon>Eukaryota</taxon>
        <taxon>Fungi</taxon>
        <taxon>Dikarya</taxon>
        <taxon>Ascomycota</taxon>
        <taxon>Pezizomycotina</taxon>
        <taxon>Pezizomycetes</taxon>
        <taxon>Pezizales</taxon>
        <taxon>Pezizaceae</taxon>
        <taxon>Terfezia</taxon>
    </lineage>
</organism>
<feature type="signal peptide" evidence="1">
    <location>
        <begin position="1"/>
        <end position="21"/>
    </location>
</feature>
<dbReference type="SUPFAM" id="SSF101967">
    <property type="entry name" value="Adhesin YadA, collagen-binding domain"/>
    <property type="match status" value="1"/>
</dbReference>
<reference evidence="2 3" key="1">
    <citation type="journal article" date="2018" name="Nat. Ecol. Evol.">
        <title>Pezizomycetes genomes reveal the molecular basis of ectomycorrhizal truffle lifestyle.</title>
        <authorList>
            <person name="Murat C."/>
            <person name="Payen T."/>
            <person name="Noel B."/>
            <person name="Kuo A."/>
            <person name="Morin E."/>
            <person name="Chen J."/>
            <person name="Kohler A."/>
            <person name="Krizsan K."/>
            <person name="Balestrini R."/>
            <person name="Da Silva C."/>
            <person name="Montanini B."/>
            <person name="Hainaut M."/>
            <person name="Levati E."/>
            <person name="Barry K.W."/>
            <person name="Belfiori B."/>
            <person name="Cichocki N."/>
            <person name="Clum A."/>
            <person name="Dockter R.B."/>
            <person name="Fauchery L."/>
            <person name="Guy J."/>
            <person name="Iotti M."/>
            <person name="Le Tacon F."/>
            <person name="Lindquist E.A."/>
            <person name="Lipzen A."/>
            <person name="Malagnac F."/>
            <person name="Mello A."/>
            <person name="Molinier V."/>
            <person name="Miyauchi S."/>
            <person name="Poulain J."/>
            <person name="Riccioni C."/>
            <person name="Rubini A."/>
            <person name="Sitrit Y."/>
            <person name="Splivallo R."/>
            <person name="Traeger S."/>
            <person name="Wang M."/>
            <person name="Zifcakova L."/>
            <person name="Wipf D."/>
            <person name="Zambonelli A."/>
            <person name="Paolocci F."/>
            <person name="Nowrousian M."/>
            <person name="Ottonello S."/>
            <person name="Baldrian P."/>
            <person name="Spatafora J.W."/>
            <person name="Henrissat B."/>
            <person name="Nagy L.G."/>
            <person name="Aury J.M."/>
            <person name="Wincker P."/>
            <person name="Grigoriev I.V."/>
            <person name="Bonfante P."/>
            <person name="Martin F.M."/>
        </authorList>
    </citation>
    <scope>NUCLEOTIDE SEQUENCE [LARGE SCALE GENOMIC DNA]</scope>
    <source>
        <strain evidence="2 3">ATCC MYA-4762</strain>
    </source>
</reference>
<dbReference type="InParanoid" id="A0A3N4L6D5"/>
<dbReference type="STRING" id="1051890.A0A3N4L6D5"/>
<dbReference type="Proteomes" id="UP000267821">
    <property type="component" value="Unassembled WGS sequence"/>
</dbReference>
<gene>
    <name evidence="2" type="ORF">L211DRAFT_854419</name>
</gene>
<keyword evidence="1" id="KW-0732">Signal</keyword>
<keyword evidence="3" id="KW-1185">Reference proteome</keyword>
<sequence>MQVWANHLGLAWLAYLEIVLALCRKPLDSFRASILPGLGTLKPYNPYCPTYTKTSGGLSVRKQELRRKKSVTVERTASFTIANIVLSHYSQGTLAACRNDLTNPFRTAGFSGGYQTSMFGAIGARIGAFTTGIATFATGIGTSATGIGASANGISPSATGIGASANGISPSATGIGASANGISPSATGIGASATGIGASTTGIGAITTSIGVSTTGIVFSTAIGVINT</sequence>
<dbReference type="EMBL" id="ML121688">
    <property type="protein sequence ID" value="RPB18136.1"/>
    <property type="molecule type" value="Genomic_DNA"/>
</dbReference>
<proteinExistence type="predicted"/>
<protein>
    <submittedName>
        <fullName evidence="2">Uncharacterized protein</fullName>
    </submittedName>
</protein>
<dbReference type="InterPro" id="IPR011049">
    <property type="entry name" value="Serralysin-like_metalloprot_C"/>
</dbReference>
<feature type="chain" id="PRO_5018116622" evidence="1">
    <location>
        <begin position="22"/>
        <end position="228"/>
    </location>
</feature>
<name>A0A3N4L6D5_9PEZI</name>
<accession>A0A3N4L6D5</accession>
<evidence type="ECO:0000313" key="2">
    <source>
        <dbReference type="EMBL" id="RPB18136.1"/>
    </source>
</evidence>